<accession>A0AAN9KLK8</accession>
<name>A0AAN9KLK8_CLITE</name>
<reference evidence="1 2" key="1">
    <citation type="submission" date="2024-01" db="EMBL/GenBank/DDBJ databases">
        <title>The genomes of 5 underutilized Papilionoideae crops provide insights into root nodulation and disease resistance.</title>
        <authorList>
            <person name="Yuan L."/>
        </authorList>
    </citation>
    <scope>NUCLEOTIDE SEQUENCE [LARGE SCALE GENOMIC DNA]</scope>
    <source>
        <strain evidence="1">LY-2023</strain>
        <tissue evidence="1">Leaf</tissue>
    </source>
</reference>
<dbReference type="AlphaFoldDB" id="A0AAN9KLK8"/>
<sequence length="71" mass="8406">MLTSQVSKQTNDKRFHCEYHEGYGHSTRRCRQLQSTIETMTNQRSSVLMFEAPLFARVFGRCEHLHCEWLG</sequence>
<dbReference type="EMBL" id="JAYKXN010000001">
    <property type="protein sequence ID" value="KAK7319186.1"/>
    <property type="molecule type" value="Genomic_DNA"/>
</dbReference>
<dbReference type="Proteomes" id="UP001359559">
    <property type="component" value="Unassembled WGS sequence"/>
</dbReference>
<comment type="caution">
    <text evidence="1">The sequence shown here is derived from an EMBL/GenBank/DDBJ whole genome shotgun (WGS) entry which is preliminary data.</text>
</comment>
<proteinExistence type="predicted"/>
<gene>
    <name evidence="1" type="ORF">RJT34_03904</name>
</gene>
<keyword evidence="2" id="KW-1185">Reference proteome</keyword>
<evidence type="ECO:0000313" key="1">
    <source>
        <dbReference type="EMBL" id="KAK7319186.1"/>
    </source>
</evidence>
<evidence type="ECO:0000313" key="2">
    <source>
        <dbReference type="Proteomes" id="UP001359559"/>
    </source>
</evidence>
<organism evidence="1 2">
    <name type="scientific">Clitoria ternatea</name>
    <name type="common">Butterfly pea</name>
    <dbReference type="NCBI Taxonomy" id="43366"/>
    <lineage>
        <taxon>Eukaryota</taxon>
        <taxon>Viridiplantae</taxon>
        <taxon>Streptophyta</taxon>
        <taxon>Embryophyta</taxon>
        <taxon>Tracheophyta</taxon>
        <taxon>Spermatophyta</taxon>
        <taxon>Magnoliopsida</taxon>
        <taxon>eudicotyledons</taxon>
        <taxon>Gunneridae</taxon>
        <taxon>Pentapetalae</taxon>
        <taxon>rosids</taxon>
        <taxon>fabids</taxon>
        <taxon>Fabales</taxon>
        <taxon>Fabaceae</taxon>
        <taxon>Papilionoideae</taxon>
        <taxon>50 kb inversion clade</taxon>
        <taxon>NPAAA clade</taxon>
        <taxon>indigoferoid/millettioid clade</taxon>
        <taxon>Phaseoleae</taxon>
        <taxon>Clitoria</taxon>
    </lineage>
</organism>
<protein>
    <submittedName>
        <fullName evidence="1">Uncharacterized protein</fullName>
    </submittedName>
</protein>